<feature type="region of interest" description="Disordered" evidence="1">
    <location>
        <begin position="152"/>
        <end position="197"/>
    </location>
</feature>
<proteinExistence type="predicted"/>
<gene>
    <name evidence="2" type="ORF">HO133_001897</name>
</gene>
<dbReference type="RefSeq" id="XP_037151364.1">
    <property type="nucleotide sequence ID" value="XM_037292825.1"/>
</dbReference>
<dbReference type="EMBL" id="JACCJB010000013">
    <property type="protein sequence ID" value="KAF6221929.1"/>
    <property type="molecule type" value="Genomic_DNA"/>
</dbReference>
<comment type="caution">
    <text evidence="2">The sequence shown here is derived from an EMBL/GenBank/DDBJ whole genome shotgun (WGS) entry which is preliminary data.</text>
</comment>
<evidence type="ECO:0000256" key="1">
    <source>
        <dbReference type="SAM" id="MobiDB-lite"/>
    </source>
</evidence>
<accession>A0A8H6FBP3</accession>
<dbReference type="Proteomes" id="UP000593566">
    <property type="component" value="Unassembled WGS sequence"/>
</dbReference>
<dbReference type="AlphaFoldDB" id="A0A8H6FBP3"/>
<feature type="compositionally biased region" description="Polar residues" evidence="1">
    <location>
        <begin position="15"/>
        <end position="28"/>
    </location>
</feature>
<evidence type="ECO:0000313" key="2">
    <source>
        <dbReference type="EMBL" id="KAF6221929.1"/>
    </source>
</evidence>
<reference evidence="2 3" key="1">
    <citation type="journal article" date="2020" name="Genomics">
        <title>Complete, high-quality genomes from long-read metagenomic sequencing of two wolf lichen thalli reveals enigmatic genome architecture.</title>
        <authorList>
            <person name="McKenzie S.K."/>
            <person name="Walston R.F."/>
            <person name="Allen J.L."/>
        </authorList>
    </citation>
    <scope>NUCLEOTIDE SEQUENCE [LARGE SCALE GENOMIC DNA]</scope>
    <source>
        <strain evidence="2">WasteWater1</strain>
    </source>
</reference>
<feature type="region of interest" description="Disordered" evidence="1">
    <location>
        <begin position="1"/>
        <end position="32"/>
    </location>
</feature>
<keyword evidence="3" id="KW-1185">Reference proteome</keyword>
<evidence type="ECO:0000313" key="3">
    <source>
        <dbReference type="Proteomes" id="UP000593566"/>
    </source>
</evidence>
<sequence>MAHPSHPHSLHREPTSSPQGSAHSTETSSMHEADSLPLLVQHRTGTLHSPTTGHAFIYVHPSPPISLALLTKNAIQALRETHNSNNSQVIPGTAIVECLTVHWGVPAQRPGALAFPATTQLSEENMEIVLSYMRRGRGYEFVEIRFKEPAADPPLGSLPIRSSREVPPGQSMNKRKDQPDQPKGAEGGFKTSQLRGQNPALGKRRQMLAPEPQSHILHPPITHTNPLYVTSATFFVTYPGLPPDVERPLVNRGSLEARRRNLLTETQTRCGVTVLEKTGAYGPTEVYLLAVWIGGSSHKRTVVAEES</sequence>
<organism evidence="2 3">
    <name type="scientific">Letharia lupina</name>
    <dbReference type="NCBI Taxonomy" id="560253"/>
    <lineage>
        <taxon>Eukaryota</taxon>
        <taxon>Fungi</taxon>
        <taxon>Dikarya</taxon>
        <taxon>Ascomycota</taxon>
        <taxon>Pezizomycotina</taxon>
        <taxon>Lecanoromycetes</taxon>
        <taxon>OSLEUM clade</taxon>
        <taxon>Lecanoromycetidae</taxon>
        <taxon>Lecanorales</taxon>
        <taxon>Lecanorineae</taxon>
        <taxon>Parmeliaceae</taxon>
        <taxon>Letharia</taxon>
    </lineage>
</organism>
<protein>
    <submittedName>
        <fullName evidence="2">Uncharacterized protein</fullName>
    </submittedName>
</protein>
<dbReference type="GeneID" id="59330311"/>
<name>A0A8H6FBP3_9LECA</name>